<dbReference type="PANTHER" id="PTHR33420">
    <property type="entry name" value="FIMBRIAL SUBUNIT ELFA-RELATED"/>
    <property type="match status" value="1"/>
</dbReference>
<name>A0ABS6LWY7_9GAMM</name>
<dbReference type="InterPro" id="IPR050263">
    <property type="entry name" value="Bact_Fimbrial_Adh_Pro"/>
</dbReference>
<keyword evidence="6" id="KW-1185">Reference proteome</keyword>
<keyword evidence="1 2" id="KW-0732">Signal</keyword>
<evidence type="ECO:0000256" key="2">
    <source>
        <dbReference type="SAM" id="SignalP"/>
    </source>
</evidence>
<dbReference type="Pfam" id="PF00419">
    <property type="entry name" value="Fimbrial"/>
    <property type="match status" value="1"/>
</dbReference>
<feature type="domain" description="MrkD-like receptor binding" evidence="4">
    <location>
        <begin position="52"/>
        <end position="159"/>
    </location>
</feature>
<evidence type="ECO:0000313" key="5">
    <source>
        <dbReference type="EMBL" id="MBU9856285.1"/>
    </source>
</evidence>
<evidence type="ECO:0000313" key="6">
    <source>
        <dbReference type="Proteomes" id="UP000734343"/>
    </source>
</evidence>
<dbReference type="Pfam" id="PF22003">
    <property type="entry name" value="MrkDrd"/>
    <property type="match status" value="1"/>
</dbReference>
<dbReference type="EMBL" id="JAFMOW010000063">
    <property type="protein sequence ID" value="MBU9856285.1"/>
    <property type="molecule type" value="Genomic_DNA"/>
</dbReference>
<gene>
    <name evidence="5" type="ORF">J1778_13450</name>
</gene>
<feature type="domain" description="Fimbrial-type adhesion" evidence="3">
    <location>
        <begin position="184"/>
        <end position="321"/>
    </location>
</feature>
<feature type="chain" id="PRO_5046937681" description="Fimbrial protein" evidence="2">
    <location>
        <begin position="25"/>
        <end position="323"/>
    </location>
</feature>
<accession>A0ABS6LWY7</accession>
<evidence type="ECO:0008006" key="7">
    <source>
        <dbReference type="Google" id="ProtNLM"/>
    </source>
</evidence>
<protein>
    <recommendedName>
        <fullName evidence="7">Fimbrial protein</fullName>
    </recommendedName>
</protein>
<proteinExistence type="predicted"/>
<dbReference type="InterPro" id="IPR000259">
    <property type="entry name" value="Adhesion_dom_fimbrial"/>
</dbReference>
<evidence type="ECO:0000259" key="4">
    <source>
        <dbReference type="Pfam" id="PF22003"/>
    </source>
</evidence>
<dbReference type="PANTHER" id="PTHR33420:SF3">
    <property type="entry name" value="FIMBRIAL SUBUNIT ELFA"/>
    <property type="match status" value="1"/>
</dbReference>
<evidence type="ECO:0000259" key="3">
    <source>
        <dbReference type="Pfam" id="PF00419"/>
    </source>
</evidence>
<dbReference type="RefSeq" id="WP_217173600.1">
    <property type="nucleotide sequence ID" value="NZ_JAFMOW010000063.1"/>
</dbReference>
<sequence>MKLIITLAMLGLLSWVMPVSVALAANDCTITQGKAINVSVNIPTLRPAKRGTVGTVLGKGEINTPAISYNCGNLIRNTWRSKFTRAESTLQALNDVYNTNIPGLGIRLSWPSSRNMFFPNAAECISSCTEPADKVVLEFVQTGVISSGIIPAGKIGEVNLEADSNPGTPVNLVTISLGTPVNIEPKSCAILTPIQNVELGTYSLADFQSRAVRRGAKVPFNITLDCPQQTSLEFSFSGEHPVGTVVGYIANCDTSGCAKEVGVKLLDNSGNKGINTQGTYSTAVILNGKQSYLYYANIEPKTTGTAVGAGKIDTSVVFNIRMN</sequence>
<feature type="signal peptide" evidence="2">
    <location>
        <begin position="1"/>
        <end position="24"/>
    </location>
</feature>
<comment type="caution">
    <text evidence="5">The sequence shown here is derived from an EMBL/GenBank/DDBJ whole genome shotgun (WGS) entry which is preliminary data.</text>
</comment>
<organism evidence="5 6">
    <name type="scientific">Rahnella bonaserana</name>
    <dbReference type="NCBI Taxonomy" id="2816248"/>
    <lineage>
        <taxon>Bacteria</taxon>
        <taxon>Pseudomonadati</taxon>
        <taxon>Pseudomonadota</taxon>
        <taxon>Gammaproteobacteria</taxon>
        <taxon>Enterobacterales</taxon>
        <taxon>Yersiniaceae</taxon>
        <taxon>Rahnella</taxon>
    </lineage>
</organism>
<dbReference type="Proteomes" id="UP000734343">
    <property type="component" value="Unassembled WGS sequence"/>
</dbReference>
<dbReference type="InterPro" id="IPR054160">
    <property type="entry name" value="MrkD_recept-bd"/>
</dbReference>
<reference evidence="5 6" key="1">
    <citation type="submission" date="2021-03" db="EMBL/GenBank/DDBJ databases">
        <title>Five novel Rahnella species.</title>
        <authorList>
            <person name="Brady C."/>
            <person name="Asselin J."/>
            <person name="Beer S."/>
            <person name="Bruberg M.B."/>
            <person name="Crampton B."/>
            <person name="Venter S."/>
            <person name="Arnold D."/>
            <person name="Denman S."/>
        </authorList>
    </citation>
    <scope>NUCLEOTIDE SEQUENCE [LARGE SCALE GENOMIC DNA]</scope>
    <source>
        <strain evidence="5 6">H11b</strain>
    </source>
</reference>
<evidence type="ECO:0000256" key="1">
    <source>
        <dbReference type="ARBA" id="ARBA00022729"/>
    </source>
</evidence>